<gene>
    <name evidence="3" type="ORF">PPNO1_LOCUS2156</name>
</gene>
<evidence type="ECO:0000313" key="3">
    <source>
        <dbReference type="EMBL" id="CAI4212393.1"/>
    </source>
</evidence>
<dbReference type="PANTHER" id="PTHR43662:SF12">
    <property type="entry name" value="DUF1996 DOMAIN-CONTAINING PROTEIN-RELATED"/>
    <property type="match status" value="1"/>
</dbReference>
<name>A0A9P1GY27_9PEZI</name>
<feature type="region of interest" description="Disordered" evidence="1">
    <location>
        <begin position="272"/>
        <end position="307"/>
    </location>
</feature>
<dbReference type="InterPro" id="IPR018535">
    <property type="entry name" value="DUF1996"/>
</dbReference>
<reference evidence="3" key="1">
    <citation type="submission" date="2022-11" db="EMBL/GenBank/DDBJ databases">
        <authorList>
            <person name="Scott C."/>
            <person name="Bruce N."/>
        </authorList>
    </citation>
    <scope>NUCLEOTIDE SEQUENCE</scope>
</reference>
<organism evidence="3 4">
    <name type="scientific">Parascedosporium putredinis</name>
    <dbReference type="NCBI Taxonomy" id="1442378"/>
    <lineage>
        <taxon>Eukaryota</taxon>
        <taxon>Fungi</taxon>
        <taxon>Dikarya</taxon>
        <taxon>Ascomycota</taxon>
        <taxon>Pezizomycotina</taxon>
        <taxon>Sordariomycetes</taxon>
        <taxon>Hypocreomycetidae</taxon>
        <taxon>Microascales</taxon>
        <taxon>Microascaceae</taxon>
        <taxon>Parascedosporium</taxon>
    </lineage>
</organism>
<evidence type="ECO:0000313" key="4">
    <source>
        <dbReference type="Proteomes" id="UP000838763"/>
    </source>
</evidence>
<accession>A0A9P1GY27</accession>
<dbReference type="Proteomes" id="UP000838763">
    <property type="component" value="Unassembled WGS sequence"/>
</dbReference>
<keyword evidence="4" id="KW-1185">Reference proteome</keyword>
<proteinExistence type="predicted"/>
<dbReference type="AlphaFoldDB" id="A0A9P1GY27"/>
<evidence type="ECO:0000259" key="2">
    <source>
        <dbReference type="Pfam" id="PF09362"/>
    </source>
</evidence>
<feature type="domain" description="DUF1996" evidence="2">
    <location>
        <begin position="33"/>
        <end position="249"/>
    </location>
</feature>
<dbReference type="Pfam" id="PF09362">
    <property type="entry name" value="DUF1996"/>
    <property type="match status" value="1"/>
</dbReference>
<dbReference type="OrthoDB" id="74764at2759"/>
<sequence>MRQQSLFSAAFMAGIVSAYTDIRHKRFMLKNIDPIVFPGEYISHMHSFYGSDAVTKDMPTTEELQKGCPSGENPNDLSVYWTPTLYVVKNDEYHEVNPMMFSTYYENIDKAEIPFPKDFFAVAGNATAKTQADVDENINGLTWWCDAGPEDRQTRDRGTFPRVTCAAHIQAILRFPTASIRATSPRTDTPRRTAEMPCQHEAHASAPLLHPIRRSKSHPRGLEWTSPLKLACGPVGDGYCMHGDFVNGWFDDAQQNLLKATDRRNWMRIDGAKGQGKAGSACQAKDADPENGTGDYKKSLDMMGMSS</sequence>
<dbReference type="PANTHER" id="PTHR43662">
    <property type="match status" value="1"/>
</dbReference>
<evidence type="ECO:0000256" key="1">
    <source>
        <dbReference type="SAM" id="MobiDB-lite"/>
    </source>
</evidence>
<comment type="caution">
    <text evidence="3">The sequence shown here is derived from an EMBL/GenBank/DDBJ whole genome shotgun (WGS) entry which is preliminary data.</text>
</comment>
<dbReference type="EMBL" id="CALLCH030000004">
    <property type="protein sequence ID" value="CAI4212393.1"/>
    <property type="molecule type" value="Genomic_DNA"/>
</dbReference>
<protein>
    <recommendedName>
        <fullName evidence="2">DUF1996 domain-containing protein</fullName>
    </recommendedName>
</protein>